<proteinExistence type="predicted"/>
<name>A0A645EYL1_9ZZZZ</name>
<gene>
    <name evidence="1" type="ORF">SDC9_153816</name>
</gene>
<reference evidence="1" key="1">
    <citation type="submission" date="2019-08" db="EMBL/GenBank/DDBJ databases">
        <authorList>
            <person name="Kucharzyk K."/>
            <person name="Murdoch R.W."/>
            <person name="Higgins S."/>
            <person name="Loffler F."/>
        </authorList>
    </citation>
    <scope>NUCLEOTIDE SEQUENCE</scope>
</reference>
<dbReference type="AlphaFoldDB" id="A0A645EYL1"/>
<comment type="caution">
    <text evidence="1">The sequence shown here is derived from an EMBL/GenBank/DDBJ whole genome shotgun (WGS) entry which is preliminary data.</text>
</comment>
<protein>
    <submittedName>
        <fullName evidence="1">Uncharacterized protein</fullName>
    </submittedName>
</protein>
<organism evidence="1">
    <name type="scientific">bioreactor metagenome</name>
    <dbReference type="NCBI Taxonomy" id="1076179"/>
    <lineage>
        <taxon>unclassified sequences</taxon>
        <taxon>metagenomes</taxon>
        <taxon>ecological metagenomes</taxon>
    </lineage>
</organism>
<accession>A0A645EYL1</accession>
<sequence length="224" mass="23553">MAPVVVHGDQIGLKEVELILEDVAKNRNFHRGGSGEAEDQRTALLVLIGDFPVAGGLDDHRHVVFLRYGHRGEGRGAAPRADYDRDVGLGAELGHGACSHSGIVGAVFDDQFNGSAVHAAVRIDVVLVDDRGVPDRGARGCDGAGEGLDQTDFNRIAGRRPRGLGRLVGCRSCGGILRCLGLVTGGGRAGAAGSDEGYAENQHGEIKQYAAFLHECTLLSVFFS</sequence>
<evidence type="ECO:0000313" key="1">
    <source>
        <dbReference type="EMBL" id="MPN06560.1"/>
    </source>
</evidence>
<dbReference type="EMBL" id="VSSQ01052475">
    <property type="protein sequence ID" value="MPN06560.1"/>
    <property type="molecule type" value="Genomic_DNA"/>
</dbReference>